<evidence type="ECO:0000256" key="3">
    <source>
        <dbReference type="ARBA" id="ARBA00023295"/>
    </source>
</evidence>
<dbReference type="PANTHER" id="PTHR22925:SF3">
    <property type="entry name" value="GLYCOSYL HYDROLASE FAMILY PROTEIN 43"/>
    <property type="match status" value="1"/>
</dbReference>
<sequence>MTDTDGNLIQAHGGNIIQSQGDDSGWYWFGEDKTNETTSGHFIGVACYKSADFSSWEYVGHVLSPVPDTNISSNSIVERPKVVYNDKNDEYVMWFHSDTSNYGAAQVGVATSKTVDGQYTWKGSFKPSGNDSRDMTIWKDPDDGTAYLIFATNGNADFEIASLDDDYYNVSEALYTFKGVFQEAPGVFKIDGQYHLLFSPQDGWTPTDNGYYVSSSMSGPWSSKTLLAPSGAYAYLTQNAFDITINGTEDTLYLYLGDHWNANHLGASTYSFYPVIYNGSALSLHYTGGWTLDAAAGTFTDLPYTLVTAGNSSTANSTLVDCDDGCSGGKAANMTSSTNFTFTWDGSAGEKMLQIVYTYPGAKNAFKHIAATVDGSASNGSALLETTRANTIAQEAPLPVTLAEGSEVVLELLDFDGTQFLVDGVKIYDM</sequence>
<dbReference type="InterPro" id="IPR006710">
    <property type="entry name" value="Glyco_hydro_43"/>
</dbReference>
<dbReference type="GO" id="GO:0004553">
    <property type="term" value="F:hydrolase activity, hydrolyzing O-glycosyl compounds"/>
    <property type="evidence" value="ECO:0007669"/>
    <property type="project" value="InterPro"/>
</dbReference>
<dbReference type="Pfam" id="PF04616">
    <property type="entry name" value="Glyco_hydro_43"/>
    <property type="match status" value="1"/>
</dbReference>
<keyword evidence="2 4" id="KW-0378">Hydrolase</keyword>
<comment type="similarity">
    <text evidence="1 4">Belongs to the glycosyl hydrolase 43 family.</text>
</comment>
<dbReference type="Proteomes" id="UP001296104">
    <property type="component" value="Unassembled WGS sequence"/>
</dbReference>
<evidence type="ECO:0000256" key="4">
    <source>
        <dbReference type="RuleBase" id="RU361187"/>
    </source>
</evidence>
<evidence type="ECO:0000256" key="1">
    <source>
        <dbReference type="ARBA" id="ARBA00009865"/>
    </source>
</evidence>
<dbReference type="PANTHER" id="PTHR22925">
    <property type="entry name" value="GLYCOSYL HYDROLASE 43 FAMILY MEMBER"/>
    <property type="match status" value="1"/>
</dbReference>
<evidence type="ECO:0000313" key="6">
    <source>
        <dbReference type="Proteomes" id="UP001296104"/>
    </source>
</evidence>
<protein>
    <recommendedName>
        <fullName evidence="7">Glycoside hydrolase family 43 protein</fullName>
    </recommendedName>
</protein>
<dbReference type="GO" id="GO:0005975">
    <property type="term" value="P:carbohydrate metabolic process"/>
    <property type="evidence" value="ECO:0007669"/>
    <property type="project" value="InterPro"/>
</dbReference>
<dbReference type="CDD" id="cd18821">
    <property type="entry name" value="GH43_Pc3Gal43A-like"/>
    <property type="match status" value="1"/>
</dbReference>
<keyword evidence="6" id="KW-1185">Reference proteome</keyword>
<dbReference type="AlphaFoldDB" id="A0AAI8VUS7"/>
<name>A0AAI8VUS7_9PEZI</name>
<gene>
    <name evidence="5" type="ORF">LECACI_7A000213</name>
</gene>
<accession>A0AAI8VUS7</accession>
<evidence type="ECO:0000256" key="2">
    <source>
        <dbReference type="ARBA" id="ARBA00022801"/>
    </source>
</evidence>
<comment type="caution">
    <text evidence="5">The sequence shown here is derived from an EMBL/GenBank/DDBJ whole genome shotgun (WGS) entry which is preliminary data.</text>
</comment>
<dbReference type="InterPro" id="IPR023296">
    <property type="entry name" value="Glyco_hydro_beta-prop_sf"/>
</dbReference>
<evidence type="ECO:0000313" key="5">
    <source>
        <dbReference type="EMBL" id="CAK3754029.1"/>
    </source>
</evidence>
<dbReference type="Gene3D" id="2.115.10.20">
    <property type="entry name" value="Glycosyl hydrolase domain, family 43"/>
    <property type="match status" value="1"/>
</dbReference>
<dbReference type="SUPFAM" id="SSF75005">
    <property type="entry name" value="Arabinanase/levansucrase/invertase"/>
    <property type="match status" value="1"/>
</dbReference>
<evidence type="ECO:0008006" key="7">
    <source>
        <dbReference type="Google" id="ProtNLM"/>
    </source>
</evidence>
<dbReference type="EMBL" id="CAVMBE010000001">
    <property type="protein sequence ID" value="CAK3754029.1"/>
    <property type="molecule type" value="Genomic_DNA"/>
</dbReference>
<keyword evidence="3 4" id="KW-0326">Glycosidase</keyword>
<proteinExistence type="inferred from homology"/>
<reference evidence="5" key="1">
    <citation type="submission" date="2023-11" db="EMBL/GenBank/DDBJ databases">
        <authorList>
            <person name="Alioto T."/>
            <person name="Alioto T."/>
            <person name="Gomez Garrido J."/>
        </authorList>
    </citation>
    <scope>NUCLEOTIDE SEQUENCE</scope>
</reference>
<organism evidence="5 6">
    <name type="scientific">Lecanosticta acicola</name>
    <dbReference type="NCBI Taxonomy" id="111012"/>
    <lineage>
        <taxon>Eukaryota</taxon>
        <taxon>Fungi</taxon>
        <taxon>Dikarya</taxon>
        <taxon>Ascomycota</taxon>
        <taxon>Pezizomycotina</taxon>
        <taxon>Dothideomycetes</taxon>
        <taxon>Dothideomycetidae</taxon>
        <taxon>Mycosphaerellales</taxon>
        <taxon>Mycosphaerellaceae</taxon>
        <taxon>Lecanosticta</taxon>
    </lineage>
</organism>